<organism evidence="1 2">
    <name type="scientific">Acetonema longum DSM 6540</name>
    <dbReference type="NCBI Taxonomy" id="1009370"/>
    <lineage>
        <taxon>Bacteria</taxon>
        <taxon>Bacillati</taxon>
        <taxon>Bacillota</taxon>
        <taxon>Negativicutes</taxon>
        <taxon>Acetonemataceae</taxon>
        <taxon>Acetonema</taxon>
    </lineage>
</organism>
<name>F7NJE0_9FIRM</name>
<protein>
    <recommendedName>
        <fullName evidence="3">Spore coat protein</fullName>
    </recommendedName>
</protein>
<keyword evidence="2" id="KW-1185">Reference proteome</keyword>
<comment type="caution">
    <text evidence="1">The sequence shown here is derived from an EMBL/GenBank/DDBJ whole genome shotgun (WGS) entry which is preliminary data.</text>
</comment>
<evidence type="ECO:0008006" key="3">
    <source>
        <dbReference type="Google" id="ProtNLM"/>
    </source>
</evidence>
<dbReference type="Gene3D" id="1.20.1260.10">
    <property type="match status" value="1"/>
</dbReference>
<dbReference type="InterPro" id="IPR012347">
    <property type="entry name" value="Ferritin-like"/>
</dbReference>
<dbReference type="eggNOG" id="ENOG5033MWM">
    <property type="taxonomic scope" value="Bacteria"/>
</dbReference>
<accession>F7NJE0</accession>
<dbReference type="STRING" id="1009370.ALO_10979"/>
<proteinExistence type="predicted"/>
<sequence length="65" mass="7385">MLTAKELMHLEDFLSMEQCCGNLMNHFASSMQDTQGKQLLQQIGQKSQQNFQTMKKHLGAGQTLQ</sequence>
<gene>
    <name evidence="1" type="ORF">ALO_10979</name>
</gene>
<dbReference type="Proteomes" id="UP000003240">
    <property type="component" value="Unassembled WGS sequence"/>
</dbReference>
<evidence type="ECO:0000313" key="1">
    <source>
        <dbReference type="EMBL" id="EGO63888.1"/>
    </source>
</evidence>
<dbReference type="AlphaFoldDB" id="F7NJE0"/>
<dbReference type="OrthoDB" id="1685013at2"/>
<evidence type="ECO:0000313" key="2">
    <source>
        <dbReference type="Proteomes" id="UP000003240"/>
    </source>
</evidence>
<dbReference type="EMBL" id="AFGF01000085">
    <property type="protein sequence ID" value="EGO63888.1"/>
    <property type="molecule type" value="Genomic_DNA"/>
</dbReference>
<dbReference type="RefSeq" id="WP_004095483.1">
    <property type="nucleotide sequence ID" value="NZ_AFGF01000085.1"/>
</dbReference>
<reference evidence="1 2" key="1">
    <citation type="journal article" date="2011" name="EMBO J.">
        <title>Structural diversity of bacterial flagellar motors.</title>
        <authorList>
            <person name="Chen S."/>
            <person name="Beeby M."/>
            <person name="Murphy G.E."/>
            <person name="Leadbetter J.R."/>
            <person name="Hendrixson D.R."/>
            <person name="Briegel A."/>
            <person name="Li Z."/>
            <person name="Shi J."/>
            <person name="Tocheva E.I."/>
            <person name="Muller A."/>
            <person name="Dobro M.J."/>
            <person name="Jensen G.J."/>
        </authorList>
    </citation>
    <scope>NUCLEOTIDE SEQUENCE [LARGE SCALE GENOMIC DNA]</scope>
    <source>
        <strain evidence="1 2">DSM 6540</strain>
    </source>
</reference>